<name>A0ACB8E7Z8_9SAUR</name>
<accession>A0ACB8E7Z8</accession>
<sequence>MFPTAVQLLRSAGRRWQPSPPPRMLLASLVGAGGRETRRSSFFPGHQPQVSEPGLPGRERLQSREQEPLSSCSGLQKGKLPGRFWPGQGARLGLRLLGASGMVGTNRASCIGLWTWLNPRSLFCPTAGEVWLELQPREQTCRRVGGEAEQGVQLQAVLREWLRIGVLSRRVPDGFLIYSSLGMSLALDFSAVLKTGNVASPRGLRVCLDCNENTLSRCSRCLKLLVPLNIASGIESRALLINLYIQLGKD</sequence>
<organism evidence="1 2">
    <name type="scientific">Sphaerodactylus townsendi</name>
    <dbReference type="NCBI Taxonomy" id="933632"/>
    <lineage>
        <taxon>Eukaryota</taxon>
        <taxon>Metazoa</taxon>
        <taxon>Chordata</taxon>
        <taxon>Craniata</taxon>
        <taxon>Vertebrata</taxon>
        <taxon>Euteleostomi</taxon>
        <taxon>Lepidosauria</taxon>
        <taxon>Squamata</taxon>
        <taxon>Bifurcata</taxon>
        <taxon>Gekkota</taxon>
        <taxon>Sphaerodactylidae</taxon>
        <taxon>Sphaerodactylus</taxon>
    </lineage>
</organism>
<dbReference type="Proteomes" id="UP000827872">
    <property type="component" value="Linkage Group LG10"/>
</dbReference>
<comment type="caution">
    <text evidence="1">The sequence shown here is derived from an EMBL/GenBank/DDBJ whole genome shotgun (WGS) entry which is preliminary data.</text>
</comment>
<gene>
    <name evidence="1" type="ORF">K3G42_019502</name>
</gene>
<keyword evidence="2" id="KW-1185">Reference proteome</keyword>
<reference evidence="1" key="1">
    <citation type="submission" date="2021-08" db="EMBL/GenBank/DDBJ databases">
        <title>The first chromosome-level gecko genome reveals the dynamic sex chromosomes of Neotropical dwarf geckos (Sphaerodactylidae: Sphaerodactylus).</title>
        <authorList>
            <person name="Pinto B.J."/>
            <person name="Keating S.E."/>
            <person name="Gamble T."/>
        </authorList>
    </citation>
    <scope>NUCLEOTIDE SEQUENCE</scope>
    <source>
        <strain evidence="1">TG3544</strain>
    </source>
</reference>
<protein>
    <submittedName>
        <fullName evidence="1">Uncharacterized protein</fullName>
    </submittedName>
</protein>
<evidence type="ECO:0000313" key="2">
    <source>
        <dbReference type="Proteomes" id="UP000827872"/>
    </source>
</evidence>
<evidence type="ECO:0000313" key="1">
    <source>
        <dbReference type="EMBL" id="KAH7988609.1"/>
    </source>
</evidence>
<dbReference type="EMBL" id="CM037623">
    <property type="protein sequence ID" value="KAH7988609.1"/>
    <property type="molecule type" value="Genomic_DNA"/>
</dbReference>
<proteinExistence type="predicted"/>